<dbReference type="Proteomes" id="UP000001495">
    <property type="component" value="Chromosome"/>
</dbReference>
<evidence type="ECO:0000256" key="1">
    <source>
        <dbReference type="ARBA" id="ARBA00004694"/>
    </source>
</evidence>
<feature type="binding site" evidence="10">
    <location>
        <position position="217"/>
    </location>
    <ligand>
        <name>5-aminolevulinate</name>
        <dbReference type="ChEBI" id="CHEBI:356416"/>
        <label>1</label>
    </ligand>
</feature>
<feature type="binding site" evidence="11">
    <location>
        <position position="122"/>
    </location>
    <ligand>
        <name>Zn(2+)</name>
        <dbReference type="ChEBI" id="CHEBI:29105"/>
        <note>catalytic</note>
    </ligand>
</feature>
<dbReference type="HOGENOM" id="CLU_035731_0_0_2"/>
<evidence type="ECO:0000256" key="13">
    <source>
        <dbReference type="RuleBase" id="RU000515"/>
    </source>
</evidence>
<feature type="binding site" evidence="10">
    <location>
        <position position="205"/>
    </location>
    <ligand>
        <name>5-aminolevulinate</name>
        <dbReference type="ChEBI" id="CHEBI:356416"/>
        <label>1</label>
    </ligand>
</feature>
<dbReference type="GO" id="GO:0005829">
    <property type="term" value="C:cytosol"/>
    <property type="evidence" value="ECO:0007669"/>
    <property type="project" value="TreeGrafter"/>
</dbReference>
<evidence type="ECO:0000313" key="16">
    <source>
        <dbReference type="Proteomes" id="UP000001495"/>
    </source>
</evidence>
<dbReference type="PANTHER" id="PTHR11458:SF0">
    <property type="entry name" value="DELTA-AMINOLEVULINIC ACID DEHYDRATASE"/>
    <property type="match status" value="1"/>
</dbReference>
<evidence type="ECO:0000256" key="12">
    <source>
        <dbReference type="PIRSR" id="PIRSR001415-5"/>
    </source>
</evidence>
<dbReference type="SUPFAM" id="SSF51569">
    <property type="entry name" value="Aldolase"/>
    <property type="match status" value="1"/>
</dbReference>
<keyword evidence="16" id="KW-1185">Reference proteome</keyword>
<dbReference type="Pfam" id="PF00490">
    <property type="entry name" value="ALAD"/>
    <property type="match status" value="1"/>
</dbReference>
<keyword evidence="7 13" id="KW-0627">Porphyrin biosynthesis</keyword>
<organism evidence="15 16">
    <name type="scientific">Methanocaldococcus fervens (strain DSM 4213 / JCM 15782 / AG86)</name>
    <name type="common">Methanococcus fervens</name>
    <dbReference type="NCBI Taxonomy" id="573064"/>
    <lineage>
        <taxon>Archaea</taxon>
        <taxon>Methanobacteriati</taxon>
        <taxon>Methanobacteriota</taxon>
        <taxon>Methanomada group</taxon>
        <taxon>Methanococci</taxon>
        <taxon>Methanococcales</taxon>
        <taxon>Methanocaldococcaceae</taxon>
        <taxon>Methanocaldococcus</taxon>
    </lineage>
</organism>
<keyword evidence="12" id="KW-0460">Magnesium</keyword>
<keyword evidence="6 13" id="KW-0456">Lyase</keyword>
<evidence type="ECO:0000256" key="14">
    <source>
        <dbReference type="RuleBase" id="RU004161"/>
    </source>
</evidence>
<keyword evidence="11" id="KW-0479">Metal-binding</keyword>
<dbReference type="SMART" id="SM01004">
    <property type="entry name" value="ALAD"/>
    <property type="match status" value="1"/>
</dbReference>
<dbReference type="UniPathway" id="UPA00251">
    <property type="reaction ID" value="UER00318"/>
</dbReference>
<comment type="pathway">
    <text evidence="1">Porphyrin-containing compound metabolism; protoporphyrin-IX biosynthesis; coproporphyrinogen-III from 5-aminolevulinate: step 1/4.</text>
</comment>
<name>C7P6B4_METFA</name>
<dbReference type="GO" id="GO:0008270">
    <property type="term" value="F:zinc ion binding"/>
    <property type="evidence" value="ECO:0007669"/>
    <property type="project" value="TreeGrafter"/>
</dbReference>
<feature type="active site" description="Schiff-base intermediate with substrate" evidence="9">
    <location>
        <position position="195"/>
    </location>
</feature>
<evidence type="ECO:0000313" key="15">
    <source>
        <dbReference type="EMBL" id="ACV24096.1"/>
    </source>
</evidence>
<dbReference type="OrthoDB" id="8493at2157"/>
<dbReference type="InterPro" id="IPR001731">
    <property type="entry name" value="ALAD"/>
</dbReference>
<dbReference type="GeneID" id="8364923"/>
<dbReference type="PROSITE" id="PS00169">
    <property type="entry name" value="D_ALA_DEHYDRATASE"/>
    <property type="match status" value="1"/>
</dbReference>
<dbReference type="InterPro" id="IPR030656">
    <property type="entry name" value="ALAD_AS"/>
</dbReference>
<evidence type="ECO:0000256" key="8">
    <source>
        <dbReference type="ARBA" id="ARBA00047651"/>
    </source>
</evidence>
<sequence length="323" mass="35993">MLIRPRRLRKNQKIRDLVRETTLTKNDLIMPIFVDENLKGNEKKEINSMPNQYRFSVEGAIEEAKEIADLGIPAVILFGIPKHKDEMASSAYDKNGVVQRTLRGIKEELGDELLVIADCCLCEYTSHGHCGIVKDGKILNDATLPILAKIALSYAEAGVDIVAPSDMMDGRVKAIREALEENGYDDVAIMSYSAKYASSFYGPFREAAESSPKFGDRKSYQMDIGNAREALKEIALDIEEGADLILVKPALPYLDIIRMAKDTFNIPIGGYCVSGEYAMVEAAARNGWLDREKVIYEVLLSIKRAGADFIITYWAKEVAKKLL</sequence>
<feature type="binding site" evidence="12">
    <location>
        <position position="233"/>
    </location>
    <ligand>
        <name>Mg(2+)</name>
        <dbReference type="ChEBI" id="CHEBI:18420"/>
    </ligand>
</feature>
<evidence type="ECO:0000256" key="3">
    <source>
        <dbReference type="ARBA" id="ARBA00012053"/>
    </source>
</evidence>
<evidence type="ECO:0000256" key="4">
    <source>
        <dbReference type="ARBA" id="ARBA00020771"/>
    </source>
</evidence>
<dbReference type="EC" id="4.2.1.24" evidence="3 13"/>
<feature type="binding site" evidence="11">
    <location>
        <position position="130"/>
    </location>
    <ligand>
        <name>Zn(2+)</name>
        <dbReference type="ChEBI" id="CHEBI:29105"/>
        <note>catalytic</note>
    </ligand>
</feature>
<evidence type="ECO:0000256" key="10">
    <source>
        <dbReference type="PIRSR" id="PIRSR001415-2"/>
    </source>
</evidence>
<dbReference type="CDD" id="cd00384">
    <property type="entry name" value="ALAD_PBGS"/>
    <property type="match status" value="1"/>
</dbReference>
<accession>C7P6B4</accession>
<evidence type="ECO:0000256" key="7">
    <source>
        <dbReference type="ARBA" id="ARBA00023244"/>
    </source>
</evidence>
<proteinExistence type="inferred from homology"/>
<dbReference type="PIRSF" id="PIRSF001415">
    <property type="entry name" value="Porphbilin_synth"/>
    <property type="match status" value="1"/>
</dbReference>
<dbReference type="eggNOG" id="arCOG04300">
    <property type="taxonomic scope" value="Archaea"/>
</dbReference>
<keyword evidence="11" id="KW-0862">Zinc</keyword>
<feature type="binding site" evidence="11">
    <location>
        <position position="120"/>
    </location>
    <ligand>
        <name>Zn(2+)</name>
        <dbReference type="ChEBI" id="CHEBI:29105"/>
        <note>catalytic</note>
    </ligand>
</feature>
<dbReference type="InterPro" id="IPR013785">
    <property type="entry name" value="Aldolase_TIM"/>
</dbReference>
<comment type="catalytic activity">
    <reaction evidence="8 13">
        <text>2 5-aminolevulinate = porphobilinogen + 2 H2O + H(+)</text>
        <dbReference type="Rhea" id="RHEA:24064"/>
        <dbReference type="ChEBI" id="CHEBI:15377"/>
        <dbReference type="ChEBI" id="CHEBI:15378"/>
        <dbReference type="ChEBI" id="CHEBI:58126"/>
        <dbReference type="ChEBI" id="CHEBI:356416"/>
        <dbReference type="EC" id="4.2.1.24"/>
    </reaction>
</comment>
<reference evidence="15" key="1">
    <citation type="submission" date="2009-08" db="EMBL/GenBank/DDBJ databases">
        <title>Complete sequence of chromosome of Methanocaldococcus fervens AG86.</title>
        <authorList>
            <consortium name="US DOE Joint Genome Institute"/>
            <person name="Lucas S."/>
            <person name="Copeland A."/>
            <person name="Lapidus A."/>
            <person name="Glavina del Rio T."/>
            <person name="Tice H."/>
            <person name="Bruce D."/>
            <person name="Goodwin L."/>
            <person name="Pitluck S."/>
            <person name="Chertkov O."/>
            <person name="Detter J.C."/>
            <person name="Han C."/>
            <person name="Tapia R."/>
            <person name="Larimer F."/>
            <person name="Land M."/>
            <person name="Hauser L."/>
            <person name="Kyrpides N."/>
            <person name="Ovchinnikova G."/>
            <person name="Lupa-Sieprawska M."/>
            <person name="Whitman W.B."/>
        </authorList>
    </citation>
    <scope>NUCLEOTIDE SEQUENCE [LARGE SCALE GENOMIC DNA]</scope>
    <source>
        <strain evidence="15">AG86</strain>
    </source>
</reference>
<evidence type="ECO:0000256" key="5">
    <source>
        <dbReference type="ARBA" id="ARBA00023133"/>
    </source>
</evidence>
<evidence type="ECO:0000256" key="2">
    <source>
        <dbReference type="ARBA" id="ARBA00008055"/>
    </source>
</evidence>
<dbReference type="NCBIfam" id="NF006762">
    <property type="entry name" value="PRK09283.1"/>
    <property type="match status" value="1"/>
</dbReference>
<dbReference type="STRING" id="573064.Mefer_0258"/>
<feature type="binding site" evidence="10">
    <location>
        <position position="313"/>
    </location>
    <ligand>
        <name>5-aminolevulinate</name>
        <dbReference type="ChEBI" id="CHEBI:356416"/>
        <label>2</label>
    </ligand>
</feature>
<dbReference type="FunFam" id="3.20.20.70:FF:000019">
    <property type="entry name" value="Delta-aminolevulinic acid dehydratase"/>
    <property type="match status" value="1"/>
</dbReference>
<dbReference type="PRINTS" id="PR00144">
    <property type="entry name" value="DALDHYDRTASE"/>
</dbReference>
<dbReference type="RefSeq" id="WP_015790836.1">
    <property type="nucleotide sequence ID" value="NC_013156.1"/>
</dbReference>
<keyword evidence="5" id="KW-0350">Heme biosynthesis</keyword>
<dbReference type="KEGG" id="mfe:Mefer_0258"/>
<dbReference type="AlphaFoldDB" id="C7P6B4"/>
<dbReference type="EMBL" id="CP001696">
    <property type="protein sequence ID" value="ACV24096.1"/>
    <property type="molecule type" value="Genomic_DNA"/>
</dbReference>
<dbReference type="GO" id="GO:0004655">
    <property type="term" value="F:porphobilinogen synthase activity"/>
    <property type="evidence" value="ECO:0007669"/>
    <property type="project" value="UniProtKB-EC"/>
</dbReference>
<dbReference type="GO" id="GO:0006782">
    <property type="term" value="P:protoporphyrinogen IX biosynthetic process"/>
    <property type="evidence" value="ECO:0007669"/>
    <property type="project" value="UniProtKB-UniPathway"/>
</dbReference>
<gene>
    <name evidence="15" type="ordered locus">Mefer_0258</name>
</gene>
<feature type="binding site" evidence="10">
    <location>
        <position position="274"/>
    </location>
    <ligand>
        <name>5-aminolevulinate</name>
        <dbReference type="ChEBI" id="CHEBI:356416"/>
        <label>2</label>
    </ligand>
</feature>
<evidence type="ECO:0000256" key="9">
    <source>
        <dbReference type="PIRSR" id="PIRSR001415-1"/>
    </source>
</evidence>
<comment type="similarity">
    <text evidence="2 14">Belongs to the ALAD family.</text>
</comment>
<dbReference type="PANTHER" id="PTHR11458">
    <property type="entry name" value="DELTA-AMINOLEVULINIC ACID DEHYDRATASE"/>
    <property type="match status" value="1"/>
</dbReference>
<protein>
    <recommendedName>
        <fullName evidence="4 13">Delta-aminolevulinic acid dehydratase</fullName>
        <ecNumber evidence="3 13">4.2.1.24</ecNumber>
    </recommendedName>
</protein>
<dbReference type="Gene3D" id="3.20.20.70">
    <property type="entry name" value="Aldolase class I"/>
    <property type="match status" value="1"/>
</dbReference>
<evidence type="ECO:0000256" key="11">
    <source>
        <dbReference type="PIRSR" id="PIRSR001415-3"/>
    </source>
</evidence>
<feature type="active site" description="Schiff-base intermediate with substrate" evidence="9">
    <location>
        <position position="248"/>
    </location>
</feature>
<comment type="subunit">
    <text evidence="13">Homooctamer.</text>
</comment>
<evidence type="ECO:0000256" key="6">
    <source>
        <dbReference type="ARBA" id="ARBA00023239"/>
    </source>
</evidence>